<name>A0AAV6VSA1_9ARAC</name>
<evidence type="ECO:0000313" key="2">
    <source>
        <dbReference type="EMBL" id="KAG8199752.1"/>
    </source>
</evidence>
<accession>A0AAV6VSA1</accession>
<keyword evidence="1" id="KW-0732">Signal</keyword>
<organism evidence="2 3">
    <name type="scientific">Oedothorax gibbosus</name>
    <dbReference type="NCBI Taxonomy" id="931172"/>
    <lineage>
        <taxon>Eukaryota</taxon>
        <taxon>Metazoa</taxon>
        <taxon>Ecdysozoa</taxon>
        <taxon>Arthropoda</taxon>
        <taxon>Chelicerata</taxon>
        <taxon>Arachnida</taxon>
        <taxon>Araneae</taxon>
        <taxon>Araneomorphae</taxon>
        <taxon>Entelegynae</taxon>
        <taxon>Araneoidea</taxon>
        <taxon>Linyphiidae</taxon>
        <taxon>Erigoninae</taxon>
        <taxon>Oedothorax</taxon>
    </lineage>
</organism>
<keyword evidence="3" id="KW-1185">Reference proteome</keyword>
<comment type="caution">
    <text evidence="2">The sequence shown here is derived from an EMBL/GenBank/DDBJ whole genome shotgun (WGS) entry which is preliminary data.</text>
</comment>
<dbReference type="PANTHER" id="PTHR35842:SF1">
    <property type="entry name" value="SI:CH211-67E16.11"/>
    <property type="match status" value="1"/>
</dbReference>
<proteinExistence type="predicted"/>
<gene>
    <name evidence="2" type="ORF">JTE90_000845</name>
</gene>
<dbReference type="AlphaFoldDB" id="A0AAV6VSA1"/>
<dbReference type="InterPro" id="IPR018247">
    <property type="entry name" value="EF_Hand_1_Ca_BS"/>
</dbReference>
<feature type="signal peptide" evidence="1">
    <location>
        <begin position="1"/>
        <end position="17"/>
    </location>
</feature>
<dbReference type="Proteomes" id="UP000827092">
    <property type="component" value="Unassembled WGS sequence"/>
</dbReference>
<dbReference type="PANTHER" id="PTHR35842">
    <property type="entry name" value="SI:CH211-67E16.11"/>
    <property type="match status" value="1"/>
</dbReference>
<evidence type="ECO:0000256" key="1">
    <source>
        <dbReference type="SAM" id="SignalP"/>
    </source>
</evidence>
<dbReference type="EMBL" id="JAFNEN010000024">
    <property type="protein sequence ID" value="KAG8199752.1"/>
    <property type="molecule type" value="Genomic_DNA"/>
</dbReference>
<dbReference type="PROSITE" id="PS00018">
    <property type="entry name" value="EF_HAND_1"/>
    <property type="match status" value="1"/>
</dbReference>
<reference evidence="2 3" key="1">
    <citation type="journal article" date="2022" name="Nat. Ecol. Evol.">
        <title>A masculinizing supergene underlies an exaggerated male reproductive morph in a spider.</title>
        <authorList>
            <person name="Hendrickx F."/>
            <person name="De Corte Z."/>
            <person name="Sonet G."/>
            <person name="Van Belleghem S.M."/>
            <person name="Kostlbacher S."/>
            <person name="Vangestel C."/>
        </authorList>
    </citation>
    <scope>NUCLEOTIDE SEQUENCE [LARGE SCALE GENOMIC DNA]</scope>
    <source>
        <strain evidence="2">W744_W776</strain>
    </source>
</reference>
<protein>
    <submittedName>
        <fullName evidence="2">Uncharacterized protein</fullName>
    </submittedName>
</protein>
<feature type="chain" id="PRO_5043473572" evidence="1">
    <location>
        <begin position="18"/>
        <end position="526"/>
    </location>
</feature>
<sequence length="526" mass="60307">MALFLASLVFFATNFVAFNQARVASNIDYNLLAADHTNQRPMVEHWADLVYDFIGNLTCEDSFLSTEEDCVRLVSIPKSRMNLYSAEAGPGQKLKAVLPDGPLTRFDAHDVVLVVDPYPEANLGHLLLVFFVDLYWTQMQCQLNGGQFTEDGACLQLALRRRCHNALLFSSWKVDSHRKRQCEINFFPLVHLATETPSQKVQKLQCRDQFTGFGPCPTLRPQNHTDTLFCDALQENTLRCSTSATTVGARCRLFERCDHAVLISGGWDRITDRPMYQENMLGFRDMLMRNGFPHSNVKMFYSNGNDGIDEHLEARQEVFPAAFKNTMRYHIRKICQSVHCADSLILYLNSPTRNDGASLLWDIDRDGQIEDNEVYTIRELLYDTQDCMAQQVYLVADQNFAGKIVHALEHSTRHRNVMAFASSGEHEYSWNGDYTRLWSEFDHQQYCVGETYEILKADMNSSQPLFFDGSEGALNTTLYGAPCDVMPPFTEYELNKRFYGCQNLPSSIWFRRTGMLRPDWGDLELY</sequence>
<evidence type="ECO:0000313" key="3">
    <source>
        <dbReference type="Proteomes" id="UP000827092"/>
    </source>
</evidence>